<dbReference type="Proteomes" id="UP001597302">
    <property type="component" value="Unassembled WGS sequence"/>
</dbReference>
<dbReference type="RefSeq" id="WP_131574230.1">
    <property type="nucleotide sequence ID" value="NZ_CBCSAJ010000021.1"/>
</dbReference>
<protein>
    <submittedName>
        <fullName evidence="2">Uncharacterized protein</fullName>
    </submittedName>
</protein>
<feature type="region of interest" description="Disordered" evidence="1">
    <location>
        <begin position="61"/>
        <end position="82"/>
    </location>
</feature>
<gene>
    <name evidence="2" type="ORF">ACFQ5P_06020</name>
</gene>
<dbReference type="PROSITE" id="PS51257">
    <property type="entry name" value="PROKAR_LIPOPROTEIN"/>
    <property type="match status" value="1"/>
</dbReference>
<name>A0ABW4DW76_9RHOB</name>
<keyword evidence="3" id="KW-1185">Reference proteome</keyword>
<evidence type="ECO:0000313" key="3">
    <source>
        <dbReference type="Proteomes" id="UP001597302"/>
    </source>
</evidence>
<organism evidence="2 3">
    <name type="scientific">Paracoccus nototheniae</name>
    <dbReference type="NCBI Taxonomy" id="2489002"/>
    <lineage>
        <taxon>Bacteria</taxon>
        <taxon>Pseudomonadati</taxon>
        <taxon>Pseudomonadota</taxon>
        <taxon>Alphaproteobacteria</taxon>
        <taxon>Rhodobacterales</taxon>
        <taxon>Paracoccaceae</taxon>
        <taxon>Paracoccus</taxon>
    </lineage>
</organism>
<feature type="compositionally biased region" description="Basic and acidic residues" evidence="1">
    <location>
        <begin position="62"/>
        <end position="82"/>
    </location>
</feature>
<accession>A0ABW4DW76</accession>
<comment type="caution">
    <text evidence="2">The sequence shown here is derived from an EMBL/GenBank/DDBJ whole genome shotgun (WGS) entry which is preliminary data.</text>
</comment>
<sequence>MKAIEMRKILSLRSRGGSRGVSVALLAAGLLAGCVSEQSSTESLYRQNMVSETALNAQIMSDRARDQRCQRDPSRRECGPRP</sequence>
<evidence type="ECO:0000256" key="1">
    <source>
        <dbReference type="SAM" id="MobiDB-lite"/>
    </source>
</evidence>
<evidence type="ECO:0000313" key="2">
    <source>
        <dbReference type="EMBL" id="MFD1480844.1"/>
    </source>
</evidence>
<proteinExistence type="predicted"/>
<dbReference type="EMBL" id="JBHTOQ010000012">
    <property type="protein sequence ID" value="MFD1480844.1"/>
    <property type="molecule type" value="Genomic_DNA"/>
</dbReference>
<reference evidence="3" key="1">
    <citation type="journal article" date="2019" name="Int. J. Syst. Evol. Microbiol.">
        <title>The Global Catalogue of Microorganisms (GCM) 10K type strain sequencing project: providing services to taxonomists for standard genome sequencing and annotation.</title>
        <authorList>
            <consortium name="The Broad Institute Genomics Platform"/>
            <consortium name="The Broad Institute Genome Sequencing Center for Infectious Disease"/>
            <person name="Wu L."/>
            <person name="Ma J."/>
        </authorList>
    </citation>
    <scope>NUCLEOTIDE SEQUENCE [LARGE SCALE GENOMIC DNA]</scope>
    <source>
        <strain evidence="3">CCM 8875</strain>
    </source>
</reference>